<protein>
    <recommendedName>
        <fullName evidence="4">DUF4374 domain-containing protein</fullName>
    </recommendedName>
</protein>
<dbReference type="RefSeq" id="WP_320184921.1">
    <property type="nucleotide sequence ID" value="NZ_CP138332.1"/>
</dbReference>
<organism evidence="2 3">
    <name type="scientific">Sphingobacterium bambusae</name>
    <dbReference type="NCBI Taxonomy" id="662858"/>
    <lineage>
        <taxon>Bacteria</taxon>
        <taxon>Pseudomonadati</taxon>
        <taxon>Bacteroidota</taxon>
        <taxon>Sphingobacteriia</taxon>
        <taxon>Sphingobacteriales</taxon>
        <taxon>Sphingobacteriaceae</taxon>
        <taxon>Sphingobacterium</taxon>
    </lineage>
</organism>
<gene>
    <name evidence="2" type="ORF">ACFS7Y_15545</name>
</gene>
<keyword evidence="3" id="KW-1185">Reference proteome</keyword>
<feature type="chain" id="PRO_5046441118" description="DUF4374 domain-containing protein" evidence="1">
    <location>
        <begin position="29"/>
        <end position="432"/>
    </location>
</feature>
<dbReference type="SUPFAM" id="SSF51004">
    <property type="entry name" value="C-terminal (heme d1) domain of cytochrome cd1-nitrite reductase"/>
    <property type="match status" value="1"/>
</dbReference>
<evidence type="ECO:0000313" key="2">
    <source>
        <dbReference type="EMBL" id="MFD2968812.1"/>
    </source>
</evidence>
<keyword evidence="1" id="KW-0732">Signal</keyword>
<name>A0ABW6BH51_9SPHI</name>
<comment type="caution">
    <text evidence="2">The sequence shown here is derived from an EMBL/GenBank/DDBJ whole genome shotgun (WGS) entry which is preliminary data.</text>
</comment>
<dbReference type="EMBL" id="JBHUPB010000010">
    <property type="protein sequence ID" value="MFD2968812.1"/>
    <property type="molecule type" value="Genomic_DNA"/>
</dbReference>
<accession>A0ABW6BH51</accession>
<dbReference type="PROSITE" id="PS51257">
    <property type="entry name" value="PROKAR_LIPOPROTEIN"/>
    <property type="match status" value="1"/>
</dbReference>
<feature type="signal peptide" evidence="1">
    <location>
        <begin position="1"/>
        <end position="28"/>
    </location>
</feature>
<reference evidence="3" key="1">
    <citation type="journal article" date="2019" name="Int. J. Syst. Evol. Microbiol.">
        <title>The Global Catalogue of Microorganisms (GCM) 10K type strain sequencing project: providing services to taxonomists for standard genome sequencing and annotation.</title>
        <authorList>
            <consortium name="The Broad Institute Genomics Platform"/>
            <consortium name="The Broad Institute Genome Sequencing Center for Infectious Disease"/>
            <person name="Wu L."/>
            <person name="Ma J."/>
        </authorList>
    </citation>
    <scope>NUCLEOTIDE SEQUENCE [LARGE SCALE GENOMIC DNA]</scope>
    <source>
        <strain evidence="3">KCTC 22814</strain>
    </source>
</reference>
<evidence type="ECO:0008006" key="4">
    <source>
        <dbReference type="Google" id="ProtNLM"/>
    </source>
</evidence>
<dbReference type="InterPro" id="IPR011048">
    <property type="entry name" value="Haem_d1_sf"/>
</dbReference>
<sequence>MMNTQPKTFKWAKCNLAVLLTVALFVAACSKDKDGDTDNGDDDIKTSGFVVNGVTSNNTATVKYVAELPADGGNINIADGQDFIRFWATSVFDHALYIQSPDGTSGFSKMVVNADGRIEEKGVIPTINNTSTQIMIKDSETGIFQDRANQGKISVFDPQTLEVKRTLDLTAGPVPGNIAHRYQSFYFRGDDVFAVVRGLTGQDFPTILVHQANIKTGSYVGWTERVGDGASPIDYYEPFGQQSIDNQGHLYIVDAGNVGGSGLPARVSKIPAGSNSIDPDYKFEPAKILNPANIFLPCIYKFATIGNNKAICVVNSETPQEAIAIVQAAGGIQNLTREQINQIFSILATAASAQWCILDLNAQTVTPITGIPKVGIFVNGTTFKHNNDFYIPAVTTTETAYYRLNISAGSATKAFTITGATLNSMYNIANNN</sequence>
<dbReference type="Proteomes" id="UP001597525">
    <property type="component" value="Unassembled WGS sequence"/>
</dbReference>
<proteinExistence type="predicted"/>
<evidence type="ECO:0000313" key="3">
    <source>
        <dbReference type="Proteomes" id="UP001597525"/>
    </source>
</evidence>
<evidence type="ECO:0000256" key="1">
    <source>
        <dbReference type="SAM" id="SignalP"/>
    </source>
</evidence>